<comment type="caution">
    <text evidence="1">The sequence shown here is derived from an EMBL/GenBank/DDBJ whole genome shotgun (WGS) entry which is preliminary data.</text>
</comment>
<organism evidence="1 2">
    <name type="scientific">Nibea albiflora</name>
    <name type="common">Yellow drum</name>
    <name type="synonym">Corvina albiflora</name>
    <dbReference type="NCBI Taxonomy" id="240163"/>
    <lineage>
        <taxon>Eukaryota</taxon>
        <taxon>Metazoa</taxon>
        <taxon>Chordata</taxon>
        <taxon>Craniata</taxon>
        <taxon>Vertebrata</taxon>
        <taxon>Euteleostomi</taxon>
        <taxon>Actinopterygii</taxon>
        <taxon>Neopterygii</taxon>
        <taxon>Teleostei</taxon>
        <taxon>Neoteleostei</taxon>
        <taxon>Acanthomorphata</taxon>
        <taxon>Eupercaria</taxon>
        <taxon>Sciaenidae</taxon>
        <taxon>Nibea</taxon>
    </lineage>
</organism>
<gene>
    <name evidence="1" type="primary">ZDHHC7</name>
    <name evidence="1" type="ORF">GBF38_020187</name>
</gene>
<dbReference type="EMBL" id="CM024800">
    <property type="protein sequence ID" value="KAG8012436.1"/>
    <property type="molecule type" value="Genomic_DNA"/>
</dbReference>
<reference evidence="1" key="1">
    <citation type="submission" date="2020-04" db="EMBL/GenBank/DDBJ databases">
        <title>A chromosome-scale assembly and high-density genetic map of the yellow drum (Nibea albiflora) genome.</title>
        <authorList>
            <person name="Xu D."/>
            <person name="Zhang W."/>
            <person name="Chen R."/>
            <person name="Tan P."/>
            <person name="Wang L."/>
            <person name="Song H."/>
            <person name="Tian L."/>
            <person name="Zhu Q."/>
            <person name="Wang B."/>
        </authorList>
    </citation>
    <scope>NUCLEOTIDE SEQUENCE</scope>
    <source>
        <strain evidence="1">ZJHYS-2018</strain>
    </source>
</reference>
<accession>A0ACB7FE78</accession>
<protein>
    <submittedName>
        <fullName evidence="1">Palmitoyltransferase ZDHHC7</fullName>
    </submittedName>
</protein>
<sequence>MSSGHRLRDVEQQRPLLDGEEEAAQSFHSDAKQLWFIQDCCGMVCAFITWFLVFFADFVVTFVMLLPSRSFWYAVVNGVVFNSLAVLALASHLRTMLTDPGAVPKGNATKKYMESLQLKPGEVIYKCPKCCSIKPERAHHCSICKRCIRKMDHHCPWVNNCVGEKNQRFFVLFTMYIAMISGHALALCGYQFITCVRVQWRECSDFSPPVTMMLMIFLCMEALLFLTFTAVMFSTQVHSICNDETVQWVTGVGHDRHLSVSVNAPSSLVVGTVDDANGFYQMCFSNFHNHFGTMQVFLSFGVYYDSFQDPAKSKEEEKKKKEEEASHKLENYVFHMFRYYSFGR</sequence>
<proteinExistence type="predicted"/>
<evidence type="ECO:0000313" key="2">
    <source>
        <dbReference type="Proteomes" id="UP000805704"/>
    </source>
</evidence>
<feature type="non-terminal residue" evidence="1">
    <location>
        <position position="344"/>
    </location>
</feature>
<evidence type="ECO:0000313" key="1">
    <source>
        <dbReference type="EMBL" id="KAG8012436.1"/>
    </source>
</evidence>
<keyword evidence="2" id="KW-1185">Reference proteome</keyword>
<name>A0ACB7FE78_NIBAL</name>
<dbReference type="Proteomes" id="UP000805704">
    <property type="component" value="Chromosome 12"/>
</dbReference>